<feature type="compositionally biased region" description="Low complexity" evidence="1">
    <location>
        <begin position="93"/>
        <end position="104"/>
    </location>
</feature>
<feature type="compositionally biased region" description="Basic and acidic residues" evidence="1">
    <location>
        <begin position="148"/>
        <end position="157"/>
    </location>
</feature>
<dbReference type="AlphaFoldDB" id="A0ABD0JPD5"/>
<feature type="compositionally biased region" description="Basic and acidic residues" evidence="1">
    <location>
        <begin position="587"/>
        <end position="609"/>
    </location>
</feature>
<feature type="region of interest" description="Disordered" evidence="1">
    <location>
        <begin position="1198"/>
        <end position="1238"/>
    </location>
</feature>
<feature type="region of interest" description="Disordered" evidence="1">
    <location>
        <begin position="368"/>
        <end position="447"/>
    </location>
</feature>
<feature type="compositionally biased region" description="Basic and acidic residues" evidence="1">
    <location>
        <begin position="922"/>
        <end position="939"/>
    </location>
</feature>
<feature type="compositionally biased region" description="Polar residues" evidence="1">
    <location>
        <begin position="747"/>
        <end position="765"/>
    </location>
</feature>
<feature type="compositionally biased region" description="Low complexity" evidence="1">
    <location>
        <begin position="983"/>
        <end position="995"/>
    </location>
</feature>
<feature type="compositionally biased region" description="Polar residues" evidence="1">
    <location>
        <begin position="373"/>
        <end position="392"/>
    </location>
</feature>
<proteinExistence type="predicted"/>
<feature type="region of interest" description="Disordered" evidence="1">
    <location>
        <begin position="575"/>
        <end position="1087"/>
    </location>
</feature>
<feature type="compositionally biased region" description="Pro residues" evidence="1">
    <location>
        <begin position="907"/>
        <end position="917"/>
    </location>
</feature>
<dbReference type="Proteomes" id="UP001519460">
    <property type="component" value="Unassembled WGS sequence"/>
</dbReference>
<evidence type="ECO:0000313" key="2">
    <source>
        <dbReference type="EMBL" id="KAK7476886.1"/>
    </source>
</evidence>
<organism evidence="2 3">
    <name type="scientific">Batillaria attramentaria</name>
    <dbReference type="NCBI Taxonomy" id="370345"/>
    <lineage>
        <taxon>Eukaryota</taxon>
        <taxon>Metazoa</taxon>
        <taxon>Spiralia</taxon>
        <taxon>Lophotrochozoa</taxon>
        <taxon>Mollusca</taxon>
        <taxon>Gastropoda</taxon>
        <taxon>Caenogastropoda</taxon>
        <taxon>Sorbeoconcha</taxon>
        <taxon>Cerithioidea</taxon>
        <taxon>Batillariidae</taxon>
        <taxon>Batillaria</taxon>
    </lineage>
</organism>
<feature type="compositionally biased region" description="Basic and acidic residues" evidence="1">
    <location>
        <begin position="395"/>
        <end position="408"/>
    </location>
</feature>
<feature type="compositionally biased region" description="Low complexity" evidence="1">
    <location>
        <begin position="816"/>
        <end position="828"/>
    </location>
</feature>
<dbReference type="EMBL" id="JACVVK020000363">
    <property type="protein sequence ID" value="KAK7476886.1"/>
    <property type="molecule type" value="Genomic_DNA"/>
</dbReference>
<feature type="compositionally biased region" description="Polar residues" evidence="1">
    <location>
        <begin position="174"/>
        <end position="184"/>
    </location>
</feature>
<comment type="caution">
    <text evidence="2">The sequence shown here is derived from an EMBL/GenBank/DDBJ whole genome shotgun (WGS) entry which is preliminary data.</text>
</comment>
<evidence type="ECO:0000256" key="1">
    <source>
        <dbReference type="SAM" id="MobiDB-lite"/>
    </source>
</evidence>
<sequence>MVCIMYLEIHFKSRLPLGIKTAHALLFPVLNTSSSRCFVSGAGDAAGPTLHAPPREMSTSTPAACIEFSQNAWRPGLCANCQRPRTEHPAANSTSTTTPVTTGSLHRRQQLEKSVSTPSPVPNKRSFTVLKQQSVPTLKQKNSSETTHANKDSEGQKKKQSVTVVGGGLGDPTDGTNSDENKVITTTGRGVTKIAIGSDKYKDEKEIDSSSQSTAPTQLKSILSQKKCKVVIVDRPGEHQNSRVVFIDGSPDIIGYDGGIANLFLEDDDLEQSPTPSGEETFSFTDEEKYFALLALENTVWNSDAQNLLQEETTAASAHRRTSKEFEDLNLDTLCFQKRFQNLKDCDATKRFGTFPLSKKPSSSKLTVENVFPASNPSGSTDFDASRLTGNLSDKGGESESSGSEHYKPSVSRVDQLRSSSLSGDSSLTSLSSDGEAKSVPGMSESSTPAYKVVDIVDQSRRESYTVRDITSCLYEPTDSQPKRDGDSASENSGNSSGKGHPSSSENSGGSPTNVKVKTRVRPVGMRVSTIERNSSPHRELTGDGSEADSDPFNDSTTAAGLQVLALLNDVLDNYGENESSTDDVEDQRRSGDKRETDKGGKKSADFEARMASVAANLDLSKQQRAKRPAPRPPNSPPPEPTVSPKKKTQNQPEPVFKMVPMGKAIMAIPPTQDIPKSSQGSGQGQGLPSFDDLPESAENGDRDGNRTKKGITSFFRNILRRGKDSSESFESSNPEIQFVRQDSRPENVSASAPVLTDTSTAQSTVEKKASDTSPQSKFRVLPQGAAAGVKVAQGPGNAALSRKKSSADSENSGESPTSASQPKSSSPTLQPKSKGLASPKEMLRRTAAKLSPPTQRKSVSSSKEETTAPATKPKPALAAKKSDEREGSEAGSAPNPVRRRAKSPKRIPPPAPPARPVVPAKTDDGRSTDLARELEQRLKSSASVGVAAPAKPATQPKPEVQPYSSRSETRKSMTVPPPSPPTAGKTPTHVSRSPPSSPTPEESDSQPGSPTATNPPDGRLDETTSSDDSPRFVEKIELPTAMPGKKGFLGKLNMNRKSRAPAPPSVKRARSISDAEKRGKKINPADISGPVLVTDITNTAILENRRNTISLGDDPAFSAAASSAAAQSIEKGFDDLDMPILSPLGSLENLYEAILPKEGPGGKFPYYDPPGTTSRALCPNIPAEGYLEPLPTTTAATADTSEQNSEAVTSSDAVDAGSSELNEDEFESGGSGGGGSGDVFVESVATVAAESGVVSKVSNAMASSRFFAVTKCLQVWL</sequence>
<feature type="compositionally biased region" description="Pro residues" evidence="1">
    <location>
        <begin position="631"/>
        <end position="642"/>
    </location>
</feature>
<accession>A0ABD0JPD5</accession>
<gene>
    <name evidence="2" type="ORF">BaRGS_00031889</name>
</gene>
<feature type="compositionally biased region" description="Low complexity" evidence="1">
    <location>
        <begin position="419"/>
        <end position="434"/>
    </location>
</feature>
<feature type="compositionally biased region" description="Low complexity" evidence="1">
    <location>
        <begin position="783"/>
        <end position="797"/>
    </location>
</feature>
<feature type="compositionally biased region" description="Basic and acidic residues" evidence="1">
    <location>
        <begin position="1019"/>
        <end position="1038"/>
    </location>
</feature>
<reference evidence="2 3" key="1">
    <citation type="journal article" date="2023" name="Sci. Data">
        <title>Genome assembly of the Korean intertidal mud-creeper Batillaria attramentaria.</title>
        <authorList>
            <person name="Patra A.K."/>
            <person name="Ho P.T."/>
            <person name="Jun S."/>
            <person name="Lee S.J."/>
            <person name="Kim Y."/>
            <person name="Won Y.J."/>
        </authorList>
    </citation>
    <scope>NUCLEOTIDE SEQUENCE [LARGE SCALE GENOMIC DNA]</scope>
    <source>
        <strain evidence="2">Wonlab-2016</strain>
    </source>
</reference>
<feature type="compositionally biased region" description="Low complexity" evidence="1">
    <location>
        <begin position="948"/>
        <end position="959"/>
    </location>
</feature>
<protein>
    <submittedName>
        <fullName evidence="2">Uncharacterized protein</fullName>
    </submittedName>
</protein>
<feature type="compositionally biased region" description="Polar residues" evidence="1">
    <location>
        <begin position="489"/>
        <end position="516"/>
    </location>
</feature>
<feature type="compositionally biased region" description="Polar residues" evidence="1">
    <location>
        <begin position="1202"/>
        <end position="1213"/>
    </location>
</feature>
<evidence type="ECO:0000313" key="3">
    <source>
        <dbReference type="Proteomes" id="UP001519460"/>
    </source>
</evidence>
<name>A0ABD0JPD5_9CAEN</name>
<feature type="compositionally biased region" description="Polar residues" evidence="1">
    <location>
        <begin position="125"/>
        <end position="147"/>
    </location>
</feature>
<feature type="compositionally biased region" description="Polar residues" evidence="1">
    <location>
        <begin position="853"/>
        <end position="862"/>
    </location>
</feature>
<feature type="region of interest" description="Disordered" evidence="1">
    <location>
        <begin position="472"/>
        <end position="557"/>
    </location>
</feature>
<feature type="region of interest" description="Disordered" evidence="1">
    <location>
        <begin position="84"/>
        <end position="184"/>
    </location>
</feature>
<keyword evidence="3" id="KW-1185">Reference proteome</keyword>
<feature type="compositionally biased region" description="Low complexity" evidence="1">
    <location>
        <begin position="868"/>
        <end position="880"/>
    </location>
</feature>